<organism>
    <name type="scientific">Solenopsis invicta</name>
    <name type="common">Red imported fire ant</name>
    <name type="synonym">Solenopsis wagneri</name>
    <dbReference type="NCBI Taxonomy" id="13686"/>
    <lineage>
        <taxon>Eukaryota</taxon>
        <taxon>Metazoa</taxon>
        <taxon>Ecdysozoa</taxon>
        <taxon>Arthropoda</taxon>
        <taxon>Hexapoda</taxon>
        <taxon>Insecta</taxon>
        <taxon>Pterygota</taxon>
        <taxon>Neoptera</taxon>
        <taxon>Endopterygota</taxon>
        <taxon>Hymenoptera</taxon>
        <taxon>Apocrita</taxon>
        <taxon>Aculeata</taxon>
        <taxon>Formicoidea</taxon>
        <taxon>Formicidae</taxon>
        <taxon>Myrmicinae</taxon>
        <taxon>Solenopsis</taxon>
    </lineage>
</organism>
<evidence type="ECO:0000313" key="1">
    <source>
        <dbReference type="EMBL" id="EFZ15978.1"/>
    </source>
</evidence>
<reference evidence="1" key="1">
    <citation type="journal article" date="2011" name="Proc. Natl. Acad. Sci. U.S.A.">
        <title>The genome of the fire ant Solenopsis invicta.</title>
        <authorList>
            <person name="Wurm Y."/>
            <person name="Wang J."/>
            <person name="Riba-Grognuz O."/>
            <person name="Corona M."/>
            <person name="Nygaard S."/>
            <person name="Hunt B.G."/>
            <person name="Ingram K.K."/>
            <person name="Falquet L."/>
            <person name="Nipitwattanaphon M."/>
            <person name="Gotzek D."/>
            <person name="Dijkstra M.B."/>
            <person name="Oettler J."/>
            <person name="Comtesse F."/>
            <person name="Shih C.J."/>
            <person name="Wu W.J."/>
            <person name="Yang C.C."/>
            <person name="Thomas J."/>
            <person name="Beaudoing E."/>
            <person name="Pradervand S."/>
            <person name="Flegel V."/>
            <person name="Cook E.D."/>
            <person name="Fabbretti R."/>
            <person name="Stockinger H."/>
            <person name="Long L."/>
            <person name="Farmerie W.G."/>
            <person name="Oakey J."/>
            <person name="Boomsma J.J."/>
            <person name="Pamilo P."/>
            <person name="Yi S.V."/>
            <person name="Heinze J."/>
            <person name="Goodisman M.A."/>
            <person name="Farinelli L."/>
            <person name="Harshman K."/>
            <person name="Hulo N."/>
            <person name="Cerutti L."/>
            <person name="Xenarios I."/>
            <person name="Shoemaker D."/>
            <person name="Keller L."/>
        </authorList>
    </citation>
    <scope>NUCLEOTIDE SEQUENCE [LARGE SCALE GENOMIC DNA]</scope>
</reference>
<proteinExistence type="predicted"/>
<feature type="non-terminal residue" evidence="1">
    <location>
        <position position="56"/>
    </location>
</feature>
<accession>E9ITX5</accession>
<gene>
    <name evidence="1" type="ORF">SINV_11845</name>
</gene>
<dbReference type="HOGENOM" id="CLU_3016767_0_0_1"/>
<sequence>MGPAMSKVCMQRLLRASPCQLNSMAPGRHPGAYLPGIHLLSFNSKADIHGEECSKS</sequence>
<dbReference type="AlphaFoldDB" id="E9ITX5"/>
<protein>
    <submittedName>
        <fullName evidence="1">Uncharacterized protein</fullName>
    </submittedName>
</protein>
<dbReference type="EMBL" id="GL765745">
    <property type="protein sequence ID" value="EFZ15978.1"/>
    <property type="molecule type" value="Genomic_DNA"/>
</dbReference>
<name>E9ITX5_SOLIN</name>